<proteinExistence type="predicted"/>
<comment type="caution">
    <text evidence="1">The sequence shown here is derived from an EMBL/GenBank/DDBJ whole genome shotgun (WGS) entry which is preliminary data.</text>
</comment>
<dbReference type="AlphaFoldDB" id="A0A0L6W4L4"/>
<gene>
    <name evidence="1" type="ORF">Tfer_0888</name>
</gene>
<dbReference type="Proteomes" id="UP000037175">
    <property type="component" value="Unassembled WGS sequence"/>
</dbReference>
<evidence type="ECO:0000313" key="1">
    <source>
        <dbReference type="EMBL" id="KNZ70328.1"/>
    </source>
</evidence>
<organism evidence="1 2">
    <name type="scientific">Thermincola ferriacetica</name>
    <dbReference type="NCBI Taxonomy" id="281456"/>
    <lineage>
        <taxon>Bacteria</taxon>
        <taxon>Bacillati</taxon>
        <taxon>Bacillota</taxon>
        <taxon>Clostridia</taxon>
        <taxon>Eubacteriales</taxon>
        <taxon>Thermincolaceae</taxon>
        <taxon>Thermincola</taxon>
    </lineage>
</organism>
<sequence length="97" mass="11271">MFAIRRKNGFIIVDYLVYDDVENSVEEFYSTLEEEGGIITISDCGSAAFGEESFSTTCECGNECHSGWRIEKNEILGLVFVPEKEYHRLRRWYVDKK</sequence>
<dbReference type="RefSeq" id="WP_052217040.1">
    <property type="nucleotide sequence ID" value="NZ_LGTE01000004.1"/>
</dbReference>
<accession>A0A0L6W4L4</accession>
<protein>
    <submittedName>
        <fullName evidence="1">Uncharacterized protein</fullName>
    </submittedName>
</protein>
<reference evidence="2" key="1">
    <citation type="submission" date="2015-07" db="EMBL/GenBank/DDBJ databases">
        <title>Complete Genome of Thermincola ferriacetica strain Z-0001T.</title>
        <authorList>
            <person name="Lusk B."/>
            <person name="Badalamenti J.P."/>
            <person name="Parameswaran P."/>
            <person name="Bond D.R."/>
            <person name="Torres C.I."/>
        </authorList>
    </citation>
    <scope>NUCLEOTIDE SEQUENCE [LARGE SCALE GENOMIC DNA]</scope>
    <source>
        <strain evidence="2">Z-0001</strain>
    </source>
</reference>
<name>A0A0L6W4L4_9FIRM</name>
<dbReference type="EMBL" id="LGTE01000004">
    <property type="protein sequence ID" value="KNZ70328.1"/>
    <property type="molecule type" value="Genomic_DNA"/>
</dbReference>
<evidence type="ECO:0000313" key="2">
    <source>
        <dbReference type="Proteomes" id="UP000037175"/>
    </source>
</evidence>
<keyword evidence="2" id="KW-1185">Reference proteome</keyword>